<dbReference type="AlphaFoldDB" id="A0A2S1LJE2"/>
<evidence type="ECO:0000256" key="1">
    <source>
        <dbReference type="SAM" id="Phobius"/>
    </source>
</evidence>
<keyword evidence="1" id="KW-1133">Transmembrane helix</keyword>
<gene>
    <name evidence="2" type="ORF">FK004_00385</name>
</gene>
<sequence length="124" mass="14605">MEFSFKLYDFMKDIDSNPQTVVMWAAFGVPLTMLALTFPLFLFRKMGLYPVLKPYYSVLYLSLGISWILGFITQMVLFFTEISGVRMALIWIVMFFVYFTFCVFKRRQLNSWLDALSKAKANKQ</sequence>
<keyword evidence="1" id="KW-0472">Membrane</keyword>
<keyword evidence="1" id="KW-0812">Transmembrane</keyword>
<proteinExistence type="predicted"/>
<feature type="transmembrane region" description="Helical" evidence="1">
    <location>
        <begin position="85"/>
        <end position="104"/>
    </location>
</feature>
<reference evidence="2 3" key="1">
    <citation type="submission" date="2017-04" db="EMBL/GenBank/DDBJ databases">
        <title>Complete genome sequence of Flavobacterium kingsejong AJ004.</title>
        <authorList>
            <person name="Lee P.C."/>
        </authorList>
    </citation>
    <scope>NUCLEOTIDE SEQUENCE [LARGE SCALE GENOMIC DNA]</scope>
    <source>
        <strain evidence="2 3">AJ004</strain>
    </source>
</reference>
<feature type="transmembrane region" description="Helical" evidence="1">
    <location>
        <begin position="55"/>
        <end position="79"/>
    </location>
</feature>
<name>A0A2S1LJE2_9FLAO</name>
<dbReference type="Proteomes" id="UP000244677">
    <property type="component" value="Chromosome"/>
</dbReference>
<accession>A0A2S1LJE2</accession>
<evidence type="ECO:0000313" key="3">
    <source>
        <dbReference type="Proteomes" id="UP000244677"/>
    </source>
</evidence>
<feature type="transmembrane region" description="Helical" evidence="1">
    <location>
        <begin position="20"/>
        <end position="43"/>
    </location>
</feature>
<protein>
    <submittedName>
        <fullName evidence="2">Uncharacterized protein</fullName>
    </submittedName>
</protein>
<evidence type="ECO:0000313" key="2">
    <source>
        <dbReference type="EMBL" id="AWG23791.1"/>
    </source>
</evidence>
<keyword evidence="3" id="KW-1185">Reference proteome</keyword>
<dbReference type="EMBL" id="CP020919">
    <property type="protein sequence ID" value="AWG23791.1"/>
    <property type="molecule type" value="Genomic_DNA"/>
</dbReference>
<dbReference type="KEGG" id="fki:FK004_00385"/>
<organism evidence="2 3">
    <name type="scientific">Flavobacterium kingsejongi</name>
    <dbReference type="NCBI Taxonomy" id="1678728"/>
    <lineage>
        <taxon>Bacteria</taxon>
        <taxon>Pseudomonadati</taxon>
        <taxon>Bacteroidota</taxon>
        <taxon>Flavobacteriia</taxon>
        <taxon>Flavobacteriales</taxon>
        <taxon>Flavobacteriaceae</taxon>
        <taxon>Flavobacterium</taxon>
    </lineage>
</organism>